<feature type="transmembrane region" description="Helical" evidence="1">
    <location>
        <begin position="12"/>
        <end position="34"/>
    </location>
</feature>
<sequence length="101" mass="11443">MLFGLLQFVDVVLSLVIFIMIAQVIVSWLLAFNILNMSNQLVATIANMLWQLTNPLLAPIRRLLPNFGGLDISPIVLFLAIYFIRLVILYPLMRQVAMQGL</sequence>
<organism evidence="2 3">
    <name type="scientific">Pelagibacterium flavum</name>
    <dbReference type="NCBI Taxonomy" id="2984530"/>
    <lineage>
        <taxon>Bacteria</taxon>
        <taxon>Pseudomonadati</taxon>
        <taxon>Pseudomonadota</taxon>
        <taxon>Alphaproteobacteria</taxon>
        <taxon>Hyphomicrobiales</taxon>
        <taxon>Devosiaceae</taxon>
        <taxon>Pelagibacterium</taxon>
    </lineage>
</organism>
<evidence type="ECO:0000256" key="1">
    <source>
        <dbReference type="SAM" id="Phobius"/>
    </source>
</evidence>
<evidence type="ECO:0000313" key="3">
    <source>
        <dbReference type="Proteomes" id="UP001163882"/>
    </source>
</evidence>
<gene>
    <name evidence="2" type="ORF">OF122_00980</name>
</gene>
<evidence type="ECO:0000313" key="2">
    <source>
        <dbReference type="EMBL" id="UYQ72397.1"/>
    </source>
</evidence>
<name>A0ABY6ISX3_9HYPH</name>
<feature type="transmembrane region" description="Helical" evidence="1">
    <location>
        <begin position="72"/>
        <end position="92"/>
    </location>
</feature>
<keyword evidence="1" id="KW-1133">Transmembrane helix</keyword>
<reference evidence="2" key="1">
    <citation type="submission" date="2022-10" db="EMBL/GenBank/DDBJ databases">
        <title>YIM 151497 complete genome.</title>
        <authorList>
            <person name="Chen X."/>
        </authorList>
    </citation>
    <scope>NUCLEOTIDE SEQUENCE</scope>
    <source>
        <strain evidence="2">YIM 151497</strain>
    </source>
</reference>
<dbReference type="EMBL" id="CP107716">
    <property type="protein sequence ID" value="UYQ72397.1"/>
    <property type="molecule type" value="Genomic_DNA"/>
</dbReference>
<dbReference type="Pfam" id="PF02325">
    <property type="entry name" value="CCB3_YggT"/>
    <property type="match status" value="1"/>
</dbReference>
<keyword evidence="3" id="KW-1185">Reference proteome</keyword>
<protein>
    <submittedName>
        <fullName evidence="2">YggT family protein</fullName>
    </submittedName>
</protein>
<dbReference type="RefSeq" id="WP_264226030.1">
    <property type="nucleotide sequence ID" value="NZ_CP107716.1"/>
</dbReference>
<keyword evidence="1" id="KW-0812">Transmembrane</keyword>
<dbReference type="InterPro" id="IPR003425">
    <property type="entry name" value="CCB3/YggT"/>
</dbReference>
<proteinExistence type="predicted"/>
<keyword evidence="1" id="KW-0472">Membrane</keyword>
<accession>A0ABY6ISX3</accession>
<dbReference type="Proteomes" id="UP001163882">
    <property type="component" value="Chromosome"/>
</dbReference>